<organism evidence="1 2">
    <name type="scientific">Macroventuria anomochaeta</name>
    <dbReference type="NCBI Taxonomy" id="301207"/>
    <lineage>
        <taxon>Eukaryota</taxon>
        <taxon>Fungi</taxon>
        <taxon>Dikarya</taxon>
        <taxon>Ascomycota</taxon>
        <taxon>Pezizomycotina</taxon>
        <taxon>Dothideomycetes</taxon>
        <taxon>Pleosporomycetidae</taxon>
        <taxon>Pleosporales</taxon>
        <taxon>Pleosporineae</taxon>
        <taxon>Didymellaceae</taxon>
        <taxon>Macroventuria</taxon>
    </lineage>
</organism>
<gene>
    <name evidence="1" type="ORF">BU25DRAFT_413026</name>
</gene>
<dbReference type="EMBL" id="MU006728">
    <property type="protein sequence ID" value="KAF2624846.1"/>
    <property type="molecule type" value="Genomic_DNA"/>
</dbReference>
<accession>A0ACB6RS20</accession>
<evidence type="ECO:0000313" key="1">
    <source>
        <dbReference type="EMBL" id="KAF2624846.1"/>
    </source>
</evidence>
<dbReference type="Proteomes" id="UP000799754">
    <property type="component" value="Unassembled WGS sequence"/>
</dbReference>
<sequence>MTLRLQHRHCSADRRTSSTTDLYQTAATNQTPKQSQLQHLLAAMARQGNHDLPVPSKPIQRSLRILPYTQTTLLMIHRPPVDHQRSISNLFEHQHPLHQLILLLRQSCPFSALQLDIVLTT</sequence>
<evidence type="ECO:0000313" key="2">
    <source>
        <dbReference type="Proteomes" id="UP000799754"/>
    </source>
</evidence>
<protein>
    <submittedName>
        <fullName evidence="1">Uncharacterized protein</fullName>
    </submittedName>
</protein>
<reference evidence="1" key="1">
    <citation type="journal article" date="2020" name="Stud. Mycol.">
        <title>101 Dothideomycetes genomes: a test case for predicting lifestyles and emergence of pathogens.</title>
        <authorList>
            <person name="Haridas S."/>
            <person name="Albert R."/>
            <person name="Binder M."/>
            <person name="Bloem J."/>
            <person name="Labutti K."/>
            <person name="Salamov A."/>
            <person name="Andreopoulos B."/>
            <person name="Baker S."/>
            <person name="Barry K."/>
            <person name="Bills G."/>
            <person name="Bluhm B."/>
            <person name="Cannon C."/>
            <person name="Castanera R."/>
            <person name="Culley D."/>
            <person name="Daum C."/>
            <person name="Ezra D."/>
            <person name="Gonzalez J."/>
            <person name="Henrissat B."/>
            <person name="Kuo A."/>
            <person name="Liang C."/>
            <person name="Lipzen A."/>
            <person name="Lutzoni F."/>
            <person name="Magnuson J."/>
            <person name="Mondo S."/>
            <person name="Nolan M."/>
            <person name="Ohm R."/>
            <person name="Pangilinan J."/>
            <person name="Park H.-J."/>
            <person name="Ramirez L."/>
            <person name="Alfaro M."/>
            <person name="Sun H."/>
            <person name="Tritt A."/>
            <person name="Yoshinaga Y."/>
            <person name="Zwiers L.-H."/>
            <person name="Turgeon B."/>
            <person name="Goodwin S."/>
            <person name="Spatafora J."/>
            <person name="Crous P."/>
            <person name="Grigoriev I."/>
        </authorList>
    </citation>
    <scope>NUCLEOTIDE SEQUENCE</scope>
    <source>
        <strain evidence="1">CBS 525.71</strain>
    </source>
</reference>
<name>A0ACB6RS20_9PLEO</name>
<keyword evidence="2" id="KW-1185">Reference proteome</keyword>
<comment type="caution">
    <text evidence="1">The sequence shown here is derived from an EMBL/GenBank/DDBJ whole genome shotgun (WGS) entry which is preliminary data.</text>
</comment>
<proteinExistence type="predicted"/>